<gene>
    <name evidence="3" type="ORF">CR513_24073</name>
</gene>
<dbReference type="Pfam" id="PF03732">
    <property type="entry name" value="Retrotrans_gag"/>
    <property type="match status" value="1"/>
</dbReference>
<dbReference type="PANTHER" id="PTHR33223">
    <property type="entry name" value="CCHC-TYPE DOMAIN-CONTAINING PROTEIN"/>
    <property type="match status" value="1"/>
</dbReference>
<dbReference type="InterPro" id="IPR005162">
    <property type="entry name" value="Retrotrans_gag_dom"/>
</dbReference>
<dbReference type="AlphaFoldDB" id="A0A371GSV9"/>
<feature type="compositionally biased region" description="Basic and acidic residues" evidence="1">
    <location>
        <begin position="221"/>
        <end position="237"/>
    </location>
</feature>
<organism evidence="3 4">
    <name type="scientific">Mucuna pruriens</name>
    <name type="common">Velvet bean</name>
    <name type="synonym">Dolichos pruriens</name>
    <dbReference type="NCBI Taxonomy" id="157652"/>
    <lineage>
        <taxon>Eukaryota</taxon>
        <taxon>Viridiplantae</taxon>
        <taxon>Streptophyta</taxon>
        <taxon>Embryophyta</taxon>
        <taxon>Tracheophyta</taxon>
        <taxon>Spermatophyta</taxon>
        <taxon>Magnoliopsida</taxon>
        <taxon>eudicotyledons</taxon>
        <taxon>Gunneridae</taxon>
        <taxon>Pentapetalae</taxon>
        <taxon>rosids</taxon>
        <taxon>fabids</taxon>
        <taxon>Fabales</taxon>
        <taxon>Fabaceae</taxon>
        <taxon>Papilionoideae</taxon>
        <taxon>50 kb inversion clade</taxon>
        <taxon>NPAAA clade</taxon>
        <taxon>indigoferoid/millettioid clade</taxon>
        <taxon>Phaseoleae</taxon>
        <taxon>Mucuna</taxon>
    </lineage>
</organism>
<dbReference type="Proteomes" id="UP000257109">
    <property type="component" value="Unassembled WGS sequence"/>
</dbReference>
<evidence type="ECO:0000313" key="3">
    <source>
        <dbReference type="EMBL" id="RDX93634.1"/>
    </source>
</evidence>
<sequence length="237" mass="27695">MHWLATFPPQTIRTFGDLATSFASQFATNKTKHLEVIDLFDIKQSKGKTLKNYLAHFNNTTVRVNDLDQKFFVKAFQKGLRTGQFSDSLALRKPLTIKEIRAWAEKHIEVEEYQAERMEVGKQPRIGDTRLTQKGENRYPNKPKDYPLMFTPLHEKTTQILNEIYHTNLLKHPRDAHSTEDCRNLREEIERLIQEGHLGQYVRRGNEKIPTSPRASRRAKRGEAPKENCGRPEREEK</sequence>
<feature type="region of interest" description="Disordered" evidence="1">
    <location>
        <begin position="202"/>
        <end position="237"/>
    </location>
</feature>
<feature type="region of interest" description="Disordered" evidence="1">
    <location>
        <begin position="127"/>
        <end position="147"/>
    </location>
</feature>
<protein>
    <recommendedName>
        <fullName evidence="2">Retrotransposon gag domain-containing protein</fullName>
    </recommendedName>
</protein>
<dbReference type="PANTHER" id="PTHR33223:SF10">
    <property type="entry name" value="AMINOTRANSFERASE-LIKE PLANT MOBILE DOMAIN-CONTAINING PROTEIN"/>
    <property type="match status" value="1"/>
</dbReference>
<comment type="caution">
    <text evidence="3">The sequence shown here is derived from an EMBL/GenBank/DDBJ whole genome shotgun (WGS) entry which is preliminary data.</text>
</comment>
<reference evidence="3" key="1">
    <citation type="submission" date="2018-05" db="EMBL/GenBank/DDBJ databases">
        <title>Draft genome of Mucuna pruriens seed.</title>
        <authorList>
            <person name="Nnadi N.E."/>
            <person name="Vos R."/>
            <person name="Hasami M.H."/>
            <person name="Devisetty U.K."/>
            <person name="Aguiy J.C."/>
        </authorList>
    </citation>
    <scope>NUCLEOTIDE SEQUENCE [LARGE SCALE GENOMIC DNA]</scope>
    <source>
        <strain evidence="3">JCA_2017</strain>
    </source>
</reference>
<feature type="non-terminal residue" evidence="3">
    <location>
        <position position="1"/>
    </location>
</feature>
<proteinExistence type="predicted"/>
<keyword evidence="4" id="KW-1185">Reference proteome</keyword>
<evidence type="ECO:0000313" key="4">
    <source>
        <dbReference type="Proteomes" id="UP000257109"/>
    </source>
</evidence>
<evidence type="ECO:0000259" key="2">
    <source>
        <dbReference type="Pfam" id="PF03732"/>
    </source>
</evidence>
<feature type="domain" description="Retrotransposon gag" evidence="2">
    <location>
        <begin position="2"/>
        <end position="82"/>
    </location>
</feature>
<name>A0A371GSV9_MUCPR</name>
<dbReference type="OrthoDB" id="1740536at2759"/>
<accession>A0A371GSV9</accession>
<feature type="compositionally biased region" description="Basic and acidic residues" evidence="1">
    <location>
        <begin position="127"/>
        <end position="145"/>
    </location>
</feature>
<dbReference type="EMBL" id="QJKJ01004565">
    <property type="protein sequence ID" value="RDX93634.1"/>
    <property type="molecule type" value="Genomic_DNA"/>
</dbReference>
<evidence type="ECO:0000256" key="1">
    <source>
        <dbReference type="SAM" id="MobiDB-lite"/>
    </source>
</evidence>